<dbReference type="EMBL" id="JACHCE010000006">
    <property type="protein sequence ID" value="MBB5637936.1"/>
    <property type="molecule type" value="Genomic_DNA"/>
</dbReference>
<accession>A0A7W8ZPQ7</accession>
<organism evidence="1 2">
    <name type="scientific">Pedobacter cryoconitis</name>
    <dbReference type="NCBI Taxonomy" id="188932"/>
    <lineage>
        <taxon>Bacteria</taxon>
        <taxon>Pseudomonadati</taxon>
        <taxon>Bacteroidota</taxon>
        <taxon>Sphingobacteriia</taxon>
        <taxon>Sphingobacteriales</taxon>
        <taxon>Sphingobacteriaceae</taxon>
        <taxon>Pedobacter</taxon>
    </lineage>
</organism>
<evidence type="ECO:0000313" key="2">
    <source>
        <dbReference type="Proteomes" id="UP000537204"/>
    </source>
</evidence>
<dbReference type="Proteomes" id="UP000537204">
    <property type="component" value="Unassembled WGS sequence"/>
</dbReference>
<evidence type="ECO:0000313" key="1">
    <source>
        <dbReference type="EMBL" id="MBB5637936.1"/>
    </source>
</evidence>
<gene>
    <name evidence="1" type="ORF">HDE68_003861</name>
</gene>
<comment type="caution">
    <text evidence="1">The sequence shown here is derived from an EMBL/GenBank/DDBJ whole genome shotgun (WGS) entry which is preliminary data.</text>
</comment>
<sequence>MDLETSLRLLLILLLLIPQNVSAGKHYDEPVKTFRVFK</sequence>
<reference evidence="1 2" key="1">
    <citation type="submission" date="2020-08" db="EMBL/GenBank/DDBJ databases">
        <title>Genomic Encyclopedia of Type Strains, Phase IV (KMG-V): Genome sequencing to study the core and pangenomes of soil and plant-associated prokaryotes.</title>
        <authorList>
            <person name="Whitman W."/>
        </authorList>
    </citation>
    <scope>NUCLEOTIDE SEQUENCE [LARGE SCALE GENOMIC DNA]</scope>
    <source>
        <strain evidence="1 2">S3M1</strain>
    </source>
</reference>
<name>A0A7W8ZPQ7_9SPHI</name>
<proteinExistence type="predicted"/>
<dbReference type="AlphaFoldDB" id="A0A7W8ZPQ7"/>
<protein>
    <submittedName>
        <fullName evidence="1">Uncharacterized protein</fullName>
    </submittedName>
</protein>